<evidence type="ECO:0000256" key="4">
    <source>
        <dbReference type="ARBA" id="ARBA00022753"/>
    </source>
</evidence>
<keyword evidence="4" id="KW-0967">Endosome</keyword>
<evidence type="ECO:0000256" key="5">
    <source>
        <dbReference type="ARBA" id="ARBA00022927"/>
    </source>
</evidence>
<feature type="domain" description="VPS37 C-terminal" evidence="9">
    <location>
        <begin position="419"/>
        <end position="508"/>
    </location>
</feature>
<name>A0A9P6M0X9_MORAP</name>
<comment type="similarity">
    <text evidence="2">Belongs to the VPS37 family.</text>
</comment>
<dbReference type="EMBL" id="JAAAHY010000727">
    <property type="protein sequence ID" value="KAF9958447.1"/>
    <property type="molecule type" value="Genomic_DNA"/>
</dbReference>
<evidence type="ECO:0000313" key="11">
    <source>
        <dbReference type="Proteomes" id="UP000738359"/>
    </source>
</evidence>
<dbReference type="GO" id="GO:0006612">
    <property type="term" value="P:protein targeting to membrane"/>
    <property type="evidence" value="ECO:0007669"/>
    <property type="project" value="TreeGrafter"/>
</dbReference>
<comment type="subcellular location">
    <subcellularLocation>
        <location evidence="1">Endosome</location>
    </subcellularLocation>
</comment>
<dbReference type="InterPro" id="IPR009851">
    <property type="entry name" value="Mod_r"/>
</dbReference>
<keyword evidence="5 6" id="KW-0653">Protein transport</keyword>
<dbReference type="GO" id="GO:0000813">
    <property type="term" value="C:ESCRT I complex"/>
    <property type="evidence" value="ECO:0007669"/>
    <property type="project" value="TreeGrafter"/>
</dbReference>
<evidence type="ECO:0000256" key="1">
    <source>
        <dbReference type="ARBA" id="ARBA00004177"/>
    </source>
</evidence>
<feature type="compositionally biased region" description="Low complexity" evidence="8">
    <location>
        <begin position="87"/>
        <end position="107"/>
    </location>
</feature>
<sequence length="562" mass="59180">MRFITGLGRRGSGATHDAQQGDRKALQGGWLCMTCGNSGGLLAAGALMGLDKTRRRKQIESLLTEVAQLRVVPNDDSRFQLTLQLATSPESPLSTSSPHLLRTTSSPAINNNTLSHDSPGTATGASGGAGGTSTATLTVYLPPAFPEEEPKITIQPAVRHLWVDGTVSPCAVTGHERLAPGGWSAHASLGKIVKEIVTSIQRTGVLVGGEAGDTHGSNGTTSNSNSNSNNTRPNVGANDHGNGFSSSISGYDEYSHKPPPPIPGVRTKSLGQGKHSQASPSFTNTNGTQYRHPAAAGVGAGASSSTANNTTSSTAGDGMSNQQAQIRANVQGAYNNNLSPEARIVMELTPEKLEELLESPIAFEHFVDHLDIVVNSRTLKREWWLGNDNVARRNLALEEEMLELQKSTAEGHKVAMELQKSLEEKLQQQQDALWRFKPETLQSKLRAAAAESDELSESVAQSFLEGKLDQEGFIRQYRELRKVYHLREMKNERIGSILRNQPSVNASSSGSAMAGGAGQDGSGGSISKSKLGMGSGSGSSAGAVGGTSGPGGPGKSDAWVML</sequence>
<evidence type="ECO:0000256" key="2">
    <source>
        <dbReference type="ARBA" id="ARBA00007617"/>
    </source>
</evidence>
<feature type="region of interest" description="Disordered" evidence="8">
    <location>
        <begin position="87"/>
        <end position="131"/>
    </location>
</feature>
<keyword evidence="7" id="KW-0175">Coiled coil</keyword>
<dbReference type="PANTHER" id="PTHR13678:SF2">
    <property type="entry name" value="VACUOLAR PROTEIN SORTING-ASSOCIATED PROTEIN 37A"/>
    <property type="match status" value="1"/>
</dbReference>
<feature type="region of interest" description="Disordered" evidence="8">
    <location>
        <begin position="497"/>
        <end position="562"/>
    </location>
</feature>
<accession>A0A9P6M0X9</accession>
<gene>
    <name evidence="10" type="ORF">BGZ70_009187</name>
</gene>
<dbReference type="Proteomes" id="UP000738359">
    <property type="component" value="Unassembled WGS sequence"/>
</dbReference>
<dbReference type="InterPro" id="IPR037202">
    <property type="entry name" value="ESCRT_assembly_dom"/>
</dbReference>
<protein>
    <recommendedName>
        <fullName evidence="9">VPS37 C-terminal domain-containing protein</fullName>
    </recommendedName>
</protein>
<dbReference type="AlphaFoldDB" id="A0A9P6M0X9"/>
<evidence type="ECO:0000256" key="6">
    <source>
        <dbReference type="PROSITE-ProRule" id="PRU00646"/>
    </source>
</evidence>
<feature type="compositionally biased region" description="Low complexity" evidence="8">
    <location>
        <begin position="294"/>
        <end position="316"/>
    </location>
</feature>
<evidence type="ECO:0000256" key="7">
    <source>
        <dbReference type="SAM" id="Coils"/>
    </source>
</evidence>
<feature type="region of interest" description="Disordered" evidence="8">
    <location>
        <begin position="1"/>
        <end position="20"/>
    </location>
</feature>
<dbReference type="GO" id="GO:0043162">
    <property type="term" value="P:ubiquitin-dependent protein catabolic process via the multivesicular body sorting pathway"/>
    <property type="evidence" value="ECO:0007669"/>
    <property type="project" value="UniProtKB-ARBA"/>
</dbReference>
<evidence type="ECO:0000313" key="10">
    <source>
        <dbReference type="EMBL" id="KAF9958447.1"/>
    </source>
</evidence>
<feature type="compositionally biased region" description="Low complexity" evidence="8">
    <location>
        <begin position="216"/>
        <end position="231"/>
    </location>
</feature>
<feature type="compositionally biased region" description="Gly residues" evidence="8">
    <location>
        <begin position="533"/>
        <end position="554"/>
    </location>
</feature>
<evidence type="ECO:0000256" key="3">
    <source>
        <dbReference type="ARBA" id="ARBA00022448"/>
    </source>
</evidence>
<comment type="caution">
    <text evidence="10">The sequence shown here is derived from an EMBL/GenBank/DDBJ whole genome shotgun (WGS) entry which is preliminary data.</text>
</comment>
<keyword evidence="11" id="KW-1185">Reference proteome</keyword>
<dbReference type="GO" id="GO:0006623">
    <property type="term" value="P:protein targeting to vacuole"/>
    <property type="evidence" value="ECO:0007669"/>
    <property type="project" value="TreeGrafter"/>
</dbReference>
<feature type="compositionally biased region" description="Polar residues" evidence="8">
    <location>
        <begin position="108"/>
        <end position="118"/>
    </location>
</feature>
<evidence type="ECO:0000259" key="9">
    <source>
        <dbReference type="PROSITE" id="PS51314"/>
    </source>
</evidence>
<feature type="region of interest" description="Disordered" evidence="8">
    <location>
        <begin position="207"/>
        <end position="320"/>
    </location>
</feature>
<dbReference type="InterPro" id="IPR029012">
    <property type="entry name" value="Helix_hairpin_bin_sf"/>
</dbReference>
<dbReference type="Gene3D" id="1.10.287.660">
    <property type="entry name" value="Helix hairpin bin"/>
    <property type="match status" value="1"/>
</dbReference>
<proteinExistence type="inferred from homology"/>
<reference evidence="10" key="1">
    <citation type="journal article" date="2020" name="Fungal Divers.">
        <title>Resolving the Mortierellaceae phylogeny through synthesis of multi-gene phylogenetics and phylogenomics.</title>
        <authorList>
            <person name="Vandepol N."/>
            <person name="Liber J."/>
            <person name="Desiro A."/>
            <person name="Na H."/>
            <person name="Kennedy M."/>
            <person name="Barry K."/>
            <person name="Grigoriev I.V."/>
            <person name="Miller A.N."/>
            <person name="O'Donnell K."/>
            <person name="Stajich J.E."/>
            <person name="Bonito G."/>
        </authorList>
    </citation>
    <scope>NUCLEOTIDE SEQUENCE</scope>
    <source>
        <strain evidence="10">CK1249</strain>
    </source>
</reference>
<feature type="coiled-coil region" evidence="7">
    <location>
        <begin position="387"/>
        <end position="432"/>
    </location>
</feature>
<feature type="compositionally biased region" description="Polar residues" evidence="8">
    <location>
        <begin position="274"/>
        <end position="289"/>
    </location>
</feature>
<evidence type="ECO:0000256" key="8">
    <source>
        <dbReference type="SAM" id="MobiDB-lite"/>
    </source>
</evidence>
<dbReference type="PROSITE" id="PS51314">
    <property type="entry name" value="VPS37_C"/>
    <property type="match status" value="1"/>
</dbReference>
<keyword evidence="3 6" id="KW-0813">Transport</keyword>
<organism evidence="10 11">
    <name type="scientific">Mortierella alpina</name>
    <name type="common">Oleaginous fungus</name>
    <name type="synonym">Mortierella renispora</name>
    <dbReference type="NCBI Taxonomy" id="64518"/>
    <lineage>
        <taxon>Eukaryota</taxon>
        <taxon>Fungi</taxon>
        <taxon>Fungi incertae sedis</taxon>
        <taxon>Mucoromycota</taxon>
        <taxon>Mortierellomycotina</taxon>
        <taxon>Mortierellomycetes</taxon>
        <taxon>Mortierellales</taxon>
        <taxon>Mortierellaceae</taxon>
        <taxon>Mortierella</taxon>
    </lineage>
</organism>
<dbReference type="PANTHER" id="PTHR13678">
    <property type="entry name" value="VACUOLAR PROTEIN SORTING-ASSOCIATED PROTEIN 37"/>
    <property type="match status" value="1"/>
</dbReference>
<dbReference type="Pfam" id="PF07200">
    <property type="entry name" value="Mod_r"/>
    <property type="match status" value="1"/>
</dbReference>
<dbReference type="SUPFAM" id="SSF140111">
    <property type="entry name" value="Endosomal sorting complex assembly domain"/>
    <property type="match status" value="1"/>
</dbReference>
<feature type="compositionally biased region" description="Gly residues" evidence="8">
    <location>
        <begin position="513"/>
        <end position="524"/>
    </location>
</feature>
<dbReference type="OrthoDB" id="10260857at2759"/>